<feature type="chain" id="PRO_5028873493" evidence="1">
    <location>
        <begin position="33"/>
        <end position="356"/>
    </location>
</feature>
<evidence type="ECO:0000313" key="4">
    <source>
        <dbReference type="Proteomes" id="UP000516230"/>
    </source>
</evidence>
<dbReference type="EMBL" id="CP060825">
    <property type="protein sequence ID" value="QNP65432.1"/>
    <property type="molecule type" value="Genomic_DNA"/>
</dbReference>
<keyword evidence="3" id="KW-0430">Lectin</keyword>
<dbReference type="InterPro" id="IPR006311">
    <property type="entry name" value="TAT_signal"/>
</dbReference>
<keyword evidence="4" id="KW-1185">Reference proteome</keyword>
<dbReference type="AlphaFoldDB" id="A0A7H0HY16"/>
<dbReference type="Proteomes" id="UP000516230">
    <property type="component" value="Chromosome"/>
</dbReference>
<dbReference type="RefSeq" id="WP_187742513.1">
    <property type="nucleotide sequence ID" value="NZ_CP060825.1"/>
</dbReference>
<dbReference type="Gene3D" id="2.80.10.50">
    <property type="match status" value="2"/>
</dbReference>
<evidence type="ECO:0000313" key="3">
    <source>
        <dbReference type="EMBL" id="QNP65432.1"/>
    </source>
</evidence>
<evidence type="ECO:0000259" key="2">
    <source>
        <dbReference type="SMART" id="SM00458"/>
    </source>
</evidence>
<dbReference type="SUPFAM" id="SSF50370">
    <property type="entry name" value="Ricin B-like lectins"/>
    <property type="match status" value="2"/>
</dbReference>
<dbReference type="InterPro" id="IPR035992">
    <property type="entry name" value="Ricin_B-like_lectins"/>
</dbReference>
<name>A0A7H0HY16_9ACTN</name>
<gene>
    <name evidence="3" type="ORF">IAG43_22550</name>
</gene>
<reference evidence="3 4" key="1">
    <citation type="submission" date="2020-08" db="EMBL/GenBank/DDBJ databases">
        <title>A novel species.</title>
        <authorList>
            <person name="Gao J."/>
        </authorList>
    </citation>
    <scope>NUCLEOTIDE SEQUENCE [LARGE SCALE GENOMIC DNA]</scope>
    <source>
        <strain evidence="3 4">CRPJ-33</strain>
    </source>
</reference>
<dbReference type="CDD" id="cd00161">
    <property type="entry name" value="beta-trefoil_Ricin-like"/>
    <property type="match status" value="1"/>
</dbReference>
<dbReference type="PROSITE" id="PS51318">
    <property type="entry name" value="TAT"/>
    <property type="match status" value="1"/>
</dbReference>
<keyword evidence="1" id="KW-0732">Signal</keyword>
<proteinExistence type="predicted"/>
<dbReference type="KEGG" id="sgj:IAG43_22550"/>
<dbReference type="PROSITE" id="PS50231">
    <property type="entry name" value="RICIN_B_LECTIN"/>
    <property type="match status" value="1"/>
</dbReference>
<evidence type="ECO:0000256" key="1">
    <source>
        <dbReference type="SAM" id="SignalP"/>
    </source>
</evidence>
<accession>A0A7H0HY16</accession>
<sequence>MTPRKRPYLLRTLTAFAAAFAAALLPAAPTAAAEADGAGTAVTALSGLTLTTVNGGRNLDVQNGNTGEGVFLVTNSAPGYHQQWTADLQANGSFTLVNDTTGKCAAVGVPLRQQNCSGVSAQRWYFQPVTGAANTFMIRNAGTHKCLDIVLGAQYDDAWTQTYTCNGSAAQKWRLPASASPAAFEAAVDFASVRCQQDASTCTWRKGVQAPAEPLPRQCVSPVWYNGTPEPVQWTFTLSTSSGWTSTLGIQFTTGVSGGTPGALQATVSQTITGSVSYDLRETLGNSLTVSVPPAHYGWVALAALATEVTGEWTFDAGGYPWKTQDTVTVPLTSDTQGGASVYLARTGAEFTGCAA</sequence>
<feature type="signal peptide" evidence="1">
    <location>
        <begin position="1"/>
        <end position="32"/>
    </location>
</feature>
<dbReference type="SMART" id="SM00458">
    <property type="entry name" value="RICIN"/>
    <property type="match status" value="1"/>
</dbReference>
<protein>
    <submittedName>
        <fullName evidence="3">Ricin-type beta-trefoil lectin domain protein</fullName>
    </submittedName>
</protein>
<dbReference type="Pfam" id="PF00652">
    <property type="entry name" value="Ricin_B_lectin"/>
    <property type="match status" value="1"/>
</dbReference>
<dbReference type="GO" id="GO:0030246">
    <property type="term" value="F:carbohydrate binding"/>
    <property type="evidence" value="ECO:0007669"/>
    <property type="project" value="UniProtKB-KW"/>
</dbReference>
<feature type="domain" description="Ricin B lectin" evidence="2">
    <location>
        <begin position="46"/>
        <end position="176"/>
    </location>
</feature>
<dbReference type="InterPro" id="IPR000772">
    <property type="entry name" value="Ricin_B_lectin"/>
</dbReference>
<organism evidence="3 4">
    <name type="scientific">Streptomyces genisteinicus</name>
    <dbReference type="NCBI Taxonomy" id="2768068"/>
    <lineage>
        <taxon>Bacteria</taxon>
        <taxon>Bacillati</taxon>
        <taxon>Actinomycetota</taxon>
        <taxon>Actinomycetes</taxon>
        <taxon>Kitasatosporales</taxon>
        <taxon>Streptomycetaceae</taxon>
        <taxon>Streptomyces</taxon>
    </lineage>
</organism>